<evidence type="ECO:0000256" key="1">
    <source>
        <dbReference type="ARBA" id="ARBA00001974"/>
    </source>
</evidence>
<dbReference type="Gene3D" id="3.30.43.10">
    <property type="entry name" value="Uridine Diphospho-n-acetylenolpyruvylglucosamine Reductase, domain 2"/>
    <property type="match status" value="1"/>
</dbReference>
<dbReference type="SUPFAM" id="SSF56176">
    <property type="entry name" value="FAD-binding/transporter-associated domain-like"/>
    <property type="match status" value="1"/>
</dbReference>
<dbReference type="PANTHER" id="PTHR43716:SF1">
    <property type="entry name" value="D-2-HYDROXYGLUTARATE DEHYDROGENASE, MITOCHONDRIAL"/>
    <property type="match status" value="1"/>
</dbReference>
<dbReference type="PANTHER" id="PTHR43716">
    <property type="entry name" value="D-2-HYDROXYGLUTARATE DEHYDROGENASE, MITOCHONDRIAL"/>
    <property type="match status" value="1"/>
</dbReference>
<accession>A0ABW1Z3Q2</accession>
<dbReference type="InterPro" id="IPR006094">
    <property type="entry name" value="Oxid_FAD_bind_N"/>
</dbReference>
<evidence type="ECO:0000256" key="4">
    <source>
        <dbReference type="ARBA" id="ARBA00023002"/>
    </source>
</evidence>
<keyword evidence="2" id="KW-0285">Flavoprotein</keyword>
<dbReference type="InterPro" id="IPR036318">
    <property type="entry name" value="FAD-bd_PCMH-like_sf"/>
</dbReference>
<keyword evidence="3" id="KW-0274">FAD</keyword>
<name>A0ABW1Z3Q2_9RHOB</name>
<dbReference type="Pfam" id="PF01565">
    <property type="entry name" value="FAD_binding_4"/>
    <property type="match status" value="1"/>
</dbReference>
<evidence type="ECO:0000256" key="2">
    <source>
        <dbReference type="ARBA" id="ARBA00022630"/>
    </source>
</evidence>
<dbReference type="Proteomes" id="UP001596403">
    <property type="component" value="Unassembled WGS sequence"/>
</dbReference>
<dbReference type="EMBL" id="JBHSWA010000004">
    <property type="protein sequence ID" value="MFC6643744.1"/>
    <property type="molecule type" value="Genomic_DNA"/>
</dbReference>
<dbReference type="PROSITE" id="PS51387">
    <property type="entry name" value="FAD_PCMH"/>
    <property type="match status" value="1"/>
</dbReference>
<evidence type="ECO:0000313" key="6">
    <source>
        <dbReference type="EMBL" id="MFC6643744.1"/>
    </source>
</evidence>
<proteinExistence type="predicted"/>
<sequence>MTTLTAPRRAPETDGQNHSALLDDLRQAIGAAHVVTDAKDFDARLIEDRGLRRGTALALIRPGSTEEVAACMRLCHAAQVPVTPQGGNTGLAGGGVPDGGIILTTGRLNRVRGSIRPTQP</sequence>
<comment type="cofactor">
    <cofactor evidence="1">
        <name>FAD</name>
        <dbReference type="ChEBI" id="CHEBI:57692"/>
    </cofactor>
</comment>
<evidence type="ECO:0000256" key="3">
    <source>
        <dbReference type="ARBA" id="ARBA00022827"/>
    </source>
</evidence>
<gene>
    <name evidence="6" type="ORF">ACFQAU_20505</name>
</gene>
<evidence type="ECO:0000313" key="7">
    <source>
        <dbReference type="Proteomes" id="UP001596403"/>
    </source>
</evidence>
<dbReference type="RefSeq" id="WP_386284986.1">
    <property type="nucleotide sequence ID" value="NZ_JBHSWA010000004.1"/>
</dbReference>
<feature type="domain" description="FAD-binding PCMH-type" evidence="5">
    <location>
        <begin position="52"/>
        <end position="120"/>
    </location>
</feature>
<organism evidence="6 7">
    <name type="scientific">Sulfitobacter profundi</name>
    <dbReference type="NCBI Taxonomy" id="2679961"/>
    <lineage>
        <taxon>Bacteria</taxon>
        <taxon>Pseudomonadati</taxon>
        <taxon>Pseudomonadota</taxon>
        <taxon>Alphaproteobacteria</taxon>
        <taxon>Rhodobacterales</taxon>
        <taxon>Roseobacteraceae</taxon>
        <taxon>Sulfitobacter</taxon>
    </lineage>
</organism>
<keyword evidence="4" id="KW-0560">Oxidoreductase</keyword>
<reference evidence="7" key="1">
    <citation type="journal article" date="2019" name="Int. J. Syst. Evol. Microbiol.">
        <title>The Global Catalogue of Microorganisms (GCM) 10K type strain sequencing project: providing services to taxonomists for standard genome sequencing and annotation.</title>
        <authorList>
            <consortium name="The Broad Institute Genomics Platform"/>
            <consortium name="The Broad Institute Genome Sequencing Center for Infectious Disease"/>
            <person name="Wu L."/>
            <person name="Ma J."/>
        </authorList>
    </citation>
    <scope>NUCLEOTIDE SEQUENCE [LARGE SCALE GENOMIC DNA]</scope>
    <source>
        <strain evidence="7">NBRC 111368</strain>
    </source>
</reference>
<dbReference type="InterPro" id="IPR016166">
    <property type="entry name" value="FAD-bd_PCMH"/>
</dbReference>
<comment type="caution">
    <text evidence="6">The sequence shown here is derived from an EMBL/GenBank/DDBJ whole genome shotgun (WGS) entry which is preliminary data.</text>
</comment>
<protein>
    <submittedName>
        <fullName evidence="6">FAD-binding oxidoreductase</fullName>
    </submittedName>
</protein>
<dbReference type="InterPro" id="IPR051264">
    <property type="entry name" value="FAD-oxidored/transferase_4"/>
</dbReference>
<dbReference type="InterPro" id="IPR016167">
    <property type="entry name" value="FAD-bd_PCMH_sub1"/>
</dbReference>
<keyword evidence="7" id="KW-1185">Reference proteome</keyword>
<evidence type="ECO:0000259" key="5">
    <source>
        <dbReference type="PROSITE" id="PS51387"/>
    </source>
</evidence>